<reference evidence="2" key="1">
    <citation type="journal article" date="2015" name="Nature">
        <title>Complex archaea that bridge the gap between prokaryotes and eukaryotes.</title>
        <authorList>
            <person name="Spang A."/>
            <person name="Saw J.H."/>
            <person name="Jorgensen S.L."/>
            <person name="Zaremba-Niedzwiedzka K."/>
            <person name="Martijn J."/>
            <person name="Lind A.E."/>
            <person name="van Eijk R."/>
            <person name="Schleper C."/>
            <person name="Guy L."/>
            <person name="Ettema T.J."/>
        </authorList>
    </citation>
    <scope>NUCLEOTIDE SEQUENCE</scope>
</reference>
<gene>
    <name evidence="2" type="ORF">LCGC14_2401180</name>
</gene>
<evidence type="ECO:0000313" key="2">
    <source>
        <dbReference type="EMBL" id="KKL25848.1"/>
    </source>
</evidence>
<protein>
    <recommendedName>
        <fullName evidence="1">NTP pyrophosphohydrolase MazG-like domain-containing protein</fullName>
    </recommendedName>
</protein>
<feature type="domain" description="NTP pyrophosphohydrolase MazG-like" evidence="1">
    <location>
        <begin position="30"/>
        <end position="63"/>
    </location>
</feature>
<evidence type="ECO:0000259" key="1">
    <source>
        <dbReference type="Pfam" id="PF03819"/>
    </source>
</evidence>
<organism evidence="2">
    <name type="scientific">marine sediment metagenome</name>
    <dbReference type="NCBI Taxonomy" id="412755"/>
    <lineage>
        <taxon>unclassified sequences</taxon>
        <taxon>metagenomes</taxon>
        <taxon>ecological metagenomes</taxon>
    </lineage>
</organism>
<dbReference type="SUPFAM" id="SSF101386">
    <property type="entry name" value="all-alpha NTP pyrophosphatases"/>
    <property type="match status" value="1"/>
</dbReference>
<dbReference type="InterPro" id="IPR004518">
    <property type="entry name" value="MazG-like_dom"/>
</dbReference>
<dbReference type="Gene3D" id="1.10.287.1080">
    <property type="entry name" value="MazG-like"/>
    <property type="match status" value="1"/>
</dbReference>
<dbReference type="EMBL" id="LAZR01036060">
    <property type="protein sequence ID" value="KKL25848.1"/>
    <property type="molecule type" value="Genomic_DNA"/>
</dbReference>
<sequence length="81" mass="9249">MMERVLAFARAMTQQLDANSYKSGWVNLSPKWFLNRLRQETGELERAIKKGDINEIKKEAADVGNFAMMIVDVTGGFKEPR</sequence>
<proteinExistence type="predicted"/>
<comment type="caution">
    <text evidence="2">The sequence shown here is derived from an EMBL/GenBank/DDBJ whole genome shotgun (WGS) entry which is preliminary data.</text>
</comment>
<accession>A0A0F9EPQ8</accession>
<dbReference type="Pfam" id="PF03819">
    <property type="entry name" value="MazG"/>
    <property type="match status" value="1"/>
</dbReference>
<dbReference type="AlphaFoldDB" id="A0A0F9EPQ8"/>
<name>A0A0F9EPQ8_9ZZZZ</name>